<dbReference type="Proteomes" id="UP000261540">
    <property type="component" value="Unplaced"/>
</dbReference>
<dbReference type="STRING" id="1676925.ENSPKIP00000000161"/>
<dbReference type="Ensembl" id="ENSPKIT00000024045.1">
    <property type="protein sequence ID" value="ENSPKIP00000000161.1"/>
    <property type="gene ID" value="ENSPKIG00000018928.1"/>
</dbReference>
<evidence type="ECO:0000313" key="1">
    <source>
        <dbReference type="Ensembl" id="ENSPKIP00000000161.1"/>
    </source>
</evidence>
<reference evidence="1" key="1">
    <citation type="submission" date="2025-08" db="UniProtKB">
        <authorList>
            <consortium name="Ensembl"/>
        </authorList>
    </citation>
    <scope>IDENTIFICATION</scope>
</reference>
<organism evidence="1 2">
    <name type="scientific">Paramormyrops kingsleyae</name>
    <dbReference type="NCBI Taxonomy" id="1676925"/>
    <lineage>
        <taxon>Eukaryota</taxon>
        <taxon>Metazoa</taxon>
        <taxon>Chordata</taxon>
        <taxon>Craniata</taxon>
        <taxon>Vertebrata</taxon>
        <taxon>Euteleostomi</taxon>
        <taxon>Actinopterygii</taxon>
        <taxon>Neopterygii</taxon>
        <taxon>Teleostei</taxon>
        <taxon>Osteoglossocephala</taxon>
        <taxon>Osteoglossomorpha</taxon>
        <taxon>Osteoglossiformes</taxon>
        <taxon>Mormyridae</taxon>
        <taxon>Paramormyrops</taxon>
    </lineage>
</organism>
<sequence length="241" mass="27009">VQIKEYGYNKVLEPLIRDLELLEKEGVFVQSLGFNVKGREDPDFGNQLCNLTDIKDHPTDRATLKVLFTFPERISDSTSETASLSSASSASPVEWPNPFAIPNFSHDVELQLSAANDAFAKDGTLMVISKGVKSEILDKLADVISKITVYPSKHQYESVATVLVAKHPCLREPGSAKGWYCWVFSLKFKMGNYRQRLMAAGCPEVLVNKRKRGQTNSKAIKNLYYIVLIQIKVYFSTKVVI</sequence>
<dbReference type="GeneTree" id="ENSGT00950000182912"/>
<protein>
    <submittedName>
        <fullName evidence="1">Uncharacterized protein</fullName>
    </submittedName>
</protein>
<proteinExistence type="predicted"/>
<evidence type="ECO:0000313" key="2">
    <source>
        <dbReference type="Proteomes" id="UP000261540"/>
    </source>
</evidence>
<reference evidence="1" key="2">
    <citation type="submission" date="2025-09" db="UniProtKB">
        <authorList>
            <consortium name="Ensembl"/>
        </authorList>
    </citation>
    <scope>IDENTIFICATION</scope>
</reference>
<accession>A0A3B3Q438</accession>
<name>A0A3B3Q438_9TELE</name>
<dbReference type="PANTHER" id="PTHR31025:SF19">
    <property type="entry name" value="SI:CH73-42K18.1-RELATED"/>
    <property type="match status" value="1"/>
</dbReference>
<dbReference type="AlphaFoldDB" id="A0A3B3Q438"/>
<keyword evidence="2" id="KW-1185">Reference proteome</keyword>
<dbReference type="PANTHER" id="PTHR31025">
    <property type="entry name" value="SI:CH211-196P9.1-RELATED"/>
    <property type="match status" value="1"/>
</dbReference>